<evidence type="ECO:0000256" key="15">
    <source>
        <dbReference type="ARBA" id="ARBA00023136"/>
    </source>
</evidence>
<feature type="compositionally biased region" description="Pro residues" evidence="17">
    <location>
        <begin position="1"/>
        <end position="19"/>
    </location>
</feature>
<evidence type="ECO:0000256" key="17">
    <source>
        <dbReference type="SAM" id="MobiDB-lite"/>
    </source>
</evidence>
<accession>A0A671XH04</accession>
<feature type="compositionally biased region" description="Pro residues" evidence="17">
    <location>
        <begin position="952"/>
        <end position="977"/>
    </location>
</feature>
<feature type="region of interest" description="Disordered" evidence="17">
    <location>
        <begin position="706"/>
        <end position="806"/>
    </location>
</feature>
<keyword evidence="11" id="KW-0492">Microsome</keyword>
<feature type="compositionally biased region" description="Basic residues" evidence="17">
    <location>
        <begin position="1095"/>
        <end position="1104"/>
    </location>
</feature>
<gene>
    <name evidence="20" type="primary">SEC16A</name>
</gene>
<keyword evidence="13 16" id="KW-0653">Protein transport</keyword>
<dbReference type="GeneTree" id="ENSGT00940000159324"/>
<feature type="compositionally biased region" description="Pro residues" evidence="17">
    <location>
        <begin position="1847"/>
        <end position="1862"/>
    </location>
</feature>
<evidence type="ECO:0000256" key="12">
    <source>
        <dbReference type="ARBA" id="ARBA00022892"/>
    </source>
</evidence>
<dbReference type="Pfam" id="PF12931">
    <property type="entry name" value="TPR_Sec16"/>
    <property type="match status" value="1"/>
</dbReference>
<feature type="domain" description="Sec16 Sec23-binding" evidence="18">
    <location>
        <begin position="1357"/>
        <end position="1591"/>
    </location>
</feature>
<feature type="compositionally biased region" description="Pro residues" evidence="17">
    <location>
        <begin position="185"/>
        <end position="195"/>
    </location>
</feature>
<feature type="compositionally biased region" description="Polar residues" evidence="17">
    <location>
        <begin position="111"/>
        <end position="128"/>
    </location>
</feature>
<evidence type="ECO:0000256" key="14">
    <source>
        <dbReference type="ARBA" id="ARBA00023034"/>
    </source>
</evidence>
<feature type="compositionally biased region" description="Low complexity" evidence="17">
    <location>
        <begin position="418"/>
        <end position="432"/>
    </location>
</feature>
<sequence length="1945" mass="209861">MQPPPRTGPPGASGPPPSGPNMFRRTRPLKHTAAATATMPPATQPMTDPFAFVRAPPPMAAGGLPTIPNSNPPPMQAPPNTMYAQAGSGLPPQPHTLEDVPAAPPGPPTSSLPGVTLFNPHNTSSPSVFQAPGPAGYASSSHSEQGYFNSREQTPSLATDPPLGASAPVPFQSPFNPEFQGQIPPHDPPPQPPSSHWPDPNAPQHHNSHLQTQSYFSQSSAPQDSWFNQPPQDSGYHQMGTSHPQPRPDSAGSQHAPYTGPSSASAPAPVPVSVPYSQESGTLSMFFKDNDVENEETLAGERNKAVNGTPAPSHHHSNPQAHSGHADVPLDYRSPPLQDHSHVPYMNDGSHASQGTTQKPPDTQYDHVENLECVPNQEVLPSETHGSPAAAPAAHVVDQFETGPNLETPDSIPRPMRSASVSSNYSNMSHGSGTSSRRHQGVVGTFIQQESPRLTDEASLSPAAGGYFEQIDTSPAGDMGAQQSPLEQMWPPTPSPPKPTGIFQASANSSFEPVRSHGVGVRPPEVDRAKMVAEGGADSTPGNLEQPPDNMENIYGPGHPLPAGAGGGVPHLTHPVVPSRPSSRAFGASRPCESPATTLWAQNDTASLNASILLAPAAPTVLAPLREPSADVIQPPEDGPLDLQPSQRIQQTSQQHLENLENPPKVSEAEPTDSHGNLGYASLLVADSLHQPVLIAPPVSNYSVIPPSNPAQPASLRESTPPVRSLSQGQGANASQPPLVTSNQNPLFAPGPVSFGSSSTHQGPLNLTRDNAEPAPSDVIAPPQLQPVPLLSRGQSLSGDSQSVQVNPQASLVTAPVSNHNQPSNYELLDFSMHQSQSQSQASGHPSSLHESPQSSNGFYLQVTKDAQQGLRVQGNTPAQTPASSSTPQVQPTPPQAAANTQPPLAEPPKTSDAQAAPQGQNVAPPVPVSGAQPPHSQYPTAVQGPAAPAAGYPPGPRGPVPPGASQPAPADPPRPPSSAGSQQGYGPPPPGPGQMYGGYYGNYGEYPDSRAPYPPGQYPPPPGDPRAQQYYQMCLMIKHCTPTHRKEGYDDQWRYYPGYDASFDDDYRRRGEMFAGDDFDRRSVHSEQSAHSVHSSHSHHSRRSSFSSRSQQSQVYRSQPDLVSAVYDNTSSTLAVDYSYGQYPNPADASHNYSQYPYPTESTWIAPEQPPPRPATPEKFSIPHRCARFGPGGHLVQVLPNLPSAGQPALVDIHSMETMLQDTPDQTELRAFPGPLVKEETHKVDVIKFSQNKALECSRDNNLLDRDSARLLWDFIMLLCRQNGTVVGTDIADLLLKEHRSVWLPGKSPNEANLIDFNNEPLARAEEEPGAGPLSLLSDTFMTVPENVGKETERFRELLLFGRKKDALEAAMKGGLWGHALLLASKMDNRTHARVMTRFANSLPINDPLQTVYQLMSGRMPASATCCGEEKWGDWRPHLAMVLSNLTHTLDLDTRTITTMGDTLASKGLIDAAHFCYLMAQVGLGVYTKKSTKMVLIGSNHSLPFYHFATNEAIQRTEAYEYAQSLGSQPYSLPNFQVFKLIYACRLAEAGLSAQAFHYCEVISRTVLIQPAYYSPVFISQIIQISEKLRFFDPQLKEKPEQELFNEPEWLLQLRQLDGQIRVRRRRRRSVCSCVLLPHLFSILSAPPSILQDAMAPPQPLPSNDVPQFYPVPPTGQPGQFPVSGYPPQDPGFAPPPFQPQPEQTEMYPGAHQQPCPPPLQAGQMSPHMPPQMPHSPVQMIPMNHPPPQMPQHMPPSPGHMPHIEHLSQVPPEMHMTQPISMSPPRNSFTPQTDFYDQMAQMVSICWLWKGKNEAHLPDDKNKSIVWDEQKQKWVDLNEPEEESKPPPPPPSCFPTMPHMPGPGGHAGPPSGGPPGVNVYSRKAGTRSRYVDVLNPNSRTAKPGGLAPAPADIFAPLAPMPMPANLFVPSSGECCVKINSINLF</sequence>
<reference evidence="20" key="1">
    <citation type="submission" date="2021-04" db="EMBL/GenBank/DDBJ databases">
        <authorList>
            <consortium name="Wellcome Sanger Institute Data Sharing"/>
        </authorList>
    </citation>
    <scope>NUCLEOTIDE SEQUENCE [LARGE SCALE GENOMIC DNA]</scope>
</reference>
<evidence type="ECO:0000256" key="8">
    <source>
        <dbReference type="ARBA" id="ARBA00022490"/>
    </source>
</evidence>
<feature type="compositionally biased region" description="Pro residues" evidence="17">
    <location>
        <begin position="1013"/>
        <end position="1025"/>
    </location>
</feature>
<feature type="compositionally biased region" description="Pro residues" evidence="17">
    <location>
        <begin position="1689"/>
        <end position="1701"/>
    </location>
</feature>
<dbReference type="Proteomes" id="UP000472265">
    <property type="component" value="Chromosome 12"/>
</dbReference>
<dbReference type="GO" id="GO:0051668">
    <property type="term" value="P:localization within membrane"/>
    <property type="evidence" value="ECO:0007669"/>
    <property type="project" value="UniProtKB-ARBA"/>
</dbReference>
<evidence type="ECO:0000256" key="9">
    <source>
        <dbReference type="ARBA" id="ARBA00022553"/>
    </source>
</evidence>
<feature type="region of interest" description="Disordered" evidence="17">
    <location>
        <begin position="1837"/>
        <end position="1882"/>
    </location>
</feature>
<dbReference type="CDD" id="cd09233">
    <property type="entry name" value="ACE1-Sec16-like"/>
    <property type="match status" value="1"/>
</dbReference>
<feature type="domain" description="Sec16 central conserved" evidence="19">
    <location>
        <begin position="1187"/>
        <end position="1285"/>
    </location>
</feature>
<dbReference type="GO" id="GO:0000139">
    <property type="term" value="C:Golgi membrane"/>
    <property type="evidence" value="ECO:0007669"/>
    <property type="project" value="UniProtKB-SubCell"/>
</dbReference>
<feature type="region of interest" description="Disordered" evidence="17">
    <location>
        <begin position="1"/>
        <end position="364"/>
    </location>
</feature>
<comment type="function">
    <text evidence="16">Plays a role in the organization of the endoplasmic reticulum exit sites (ERES), also known as transitional endoplasmic reticulum (tER). Required for secretory cargo traffic from the endoplasmic reticulum to the Golgi apparatus.</text>
</comment>
<evidence type="ECO:0000256" key="4">
    <source>
        <dbReference type="ARBA" id="ARBA00004524"/>
    </source>
</evidence>
<dbReference type="InterPro" id="IPR024298">
    <property type="entry name" value="Sec16_Sec23-bd"/>
</dbReference>
<feature type="region of interest" description="Disordered" evidence="17">
    <location>
        <begin position="652"/>
        <end position="674"/>
    </location>
</feature>
<feature type="compositionally biased region" description="Polar residues" evidence="17">
    <location>
        <begin position="209"/>
        <end position="232"/>
    </location>
</feature>
<feature type="region of interest" description="Disordered" evidence="17">
    <location>
        <begin position="833"/>
        <end position="856"/>
    </location>
</feature>
<dbReference type="Pfam" id="PF12932">
    <property type="entry name" value="Sec16"/>
    <property type="match status" value="1"/>
</dbReference>
<evidence type="ECO:0000256" key="10">
    <source>
        <dbReference type="ARBA" id="ARBA00022824"/>
    </source>
</evidence>
<feature type="compositionally biased region" description="Low complexity" evidence="17">
    <location>
        <begin position="261"/>
        <end position="275"/>
    </location>
</feature>
<feature type="region of interest" description="Disordered" evidence="17">
    <location>
        <begin position="1676"/>
        <end position="1715"/>
    </location>
</feature>
<feature type="compositionally biased region" description="Polar residues" evidence="17">
    <location>
        <begin position="793"/>
        <end position="806"/>
    </location>
</feature>
<evidence type="ECO:0000256" key="5">
    <source>
        <dbReference type="ARBA" id="ARBA00004556"/>
    </source>
</evidence>
<feature type="compositionally biased region" description="Polar residues" evidence="17">
    <location>
        <begin position="755"/>
        <end position="769"/>
    </location>
</feature>
<feature type="region of interest" description="Disordered" evidence="17">
    <location>
        <begin position="873"/>
        <end position="1027"/>
    </location>
</feature>
<keyword evidence="8" id="KW-0963">Cytoplasm</keyword>
<comment type="similarity">
    <text evidence="6 16">Belongs to the SEC16 family.</text>
</comment>
<evidence type="ECO:0000256" key="11">
    <source>
        <dbReference type="ARBA" id="ARBA00022848"/>
    </source>
</evidence>
<comment type="subcellular location">
    <subcellularLocation>
        <location evidence="3">Cytoplasm</location>
        <location evidence="3">Cytosol</location>
    </subcellularLocation>
    <subcellularLocation>
        <location evidence="5">Cytoplasm</location>
        <location evidence="5">Perinuclear region</location>
    </subcellularLocation>
    <subcellularLocation>
        <location evidence="2">Endoplasmic reticulum membrane</location>
        <topology evidence="2">Peripheral membrane protein</topology>
    </subcellularLocation>
    <subcellularLocation>
        <location evidence="1">Golgi apparatus membrane</location>
        <topology evidence="1">Peripheral membrane protein</topology>
    </subcellularLocation>
    <subcellularLocation>
        <location evidence="4">Microsome membrane</location>
    </subcellularLocation>
</comment>
<keyword evidence="10 16" id="KW-0256">Endoplasmic reticulum</keyword>
<evidence type="ECO:0000313" key="20">
    <source>
        <dbReference type="Ensembl" id="ENSSAUP00010050437.1"/>
    </source>
</evidence>
<evidence type="ECO:0000256" key="6">
    <source>
        <dbReference type="ARBA" id="ARBA00005927"/>
    </source>
</evidence>
<evidence type="ECO:0000259" key="18">
    <source>
        <dbReference type="Pfam" id="PF12931"/>
    </source>
</evidence>
<organism evidence="20 21">
    <name type="scientific">Sparus aurata</name>
    <name type="common">Gilthead sea bream</name>
    <dbReference type="NCBI Taxonomy" id="8175"/>
    <lineage>
        <taxon>Eukaryota</taxon>
        <taxon>Metazoa</taxon>
        <taxon>Chordata</taxon>
        <taxon>Craniata</taxon>
        <taxon>Vertebrata</taxon>
        <taxon>Euteleostomi</taxon>
        <taxon>Actinopterygii</taxon>
        <taxon>Neopterygii</taxon>
        <taxon>Teleostei</taxon>
        <taxon>Neoteleostei</taxon>
        <taxon>Acanthomorphata</taxon>
        <taxon>Eupercaria</taxon>
        <taxon>Spariformes</taxon>
        <taxon>Sparidae</taxon>
        <taxon>Sparus</taxon>
    </lineage>
</organism>
<evidence type="ECO:0000256" key="1">
    <source>
        <dbReference type="ARBA" id="ARBA00004395"/>
    </source>
</evidence>
<dbReference type="GO" id="GO:0007029">
    <property type="term" value="P:endoplasmic reticulum organization"/>
    <property type="evidence" value="ECO:0007669"/>
    <property type="project" value="UniProtKB-ARBA"/>
</dbReference>
<feature type="region of interest" description="Disordered" evidence="17">
    <location>
        <begin position="1082"/>
        <end position="1122"/>
    </location>
</feature>
<evidence type="ECO:0000313" key="21">
    <source>
        <dbReference type="Proteomes" id="UP000472265"/>
    </source>
</evidence>
<evidence type="ECO:0000259" key="19">
    <source>
        <dbReference type="Pfam" id="PF12932"/>
    </source>
</evidence>
<keyword evidence="14 16" id="KW-0333">Golgi apparatus</keyword>
<evidence type="ECO:0000256" key="16">
    <source>
        <dbReference type="RuleBase" id="RU364101"/>
    </source>
</evidence>
<dbReference type="PANTHER" id="PTHR13402">
    <property type="entry name" value="RGPR-RELATED"/>
    <property type="match status" value="1"/>
</dbReference>
<dbReference type="GO" id="GO:0048471">
    <property type="term" value="C:perinuclear region of cytoplasm"/>
    <property type="evidence" value="ECO:0007669"/>
    <property type="project" value="UniProtKB-SubCell"/>
</dbReference>
<proteinExistence type="inferred from homology"/>
<feature type="compositionally biased region" description="Polar residues" evidence="17">
    <location>
        <begin position="912"/>
        <end position="922"/>
    </location>
</feature>
<dbReference type="GO" id="GO:0005829">
    <property type="term" value="C:cytosol"/>
    <property type="evidence" value="ECO:0007669"/>
    <property type="project" value="UniProtKB-SubCell"/>
</dbReference>
<feature type="compositionally biased region" description="Polar residues" evidence="17">
    <location>
        <begin position="725"/>
        <end position="746"/>
    </location>
</feature>
<keyword evidence="12 16" id="KW-0931">ER-Golgi transport</keyword>
<evidence type="ECO:0000256" key="3">
    <source>
        <dbReference type="ARBA" id="ARBA00004514"/>
    </source>
</evidence>
<dbReference type="Gene3D" id="1.25.40.1030">
    <property type="match status" value="1"/>
</dbReference>
<reference evidence="20" key="3">
    <citation type="submission" date="2025-09" db="UniProtKB">
        <authorList>
            <consortium name="Ensembl"/>
        </authorList>
    </citation>
    <scope>IDENTIFICATION</scope>
</reference>
<dbReference type="GO" id="GO:0070971">
    <property type="term" value="C:endoplasmic reticulum exit site"/>
    <property type="evidence" value="ECO:0007669"/>
    <property type="project" value="UniProtKB-ARBA"/>
</dbReference>
<feature type="compositionally biased region" description="Low complexity" evidence="17">
    <location>
        <begin position="880"/>
        <end position="904"/>
    </location>
</feature>
<feature type="region of interest" description="Disordered" evidence="17">
    <location>
        <begin position="404"/>
        <end position="439"/>
    </location>
</feature>
<feature type="compositionally biased region" description="Low complexity" evidence="17">
    <location>
        <begin position="833"/>
        <end position="847"/>
    </location>
</feature>
<dbReference type="GO" id="GO:0016192">
    <property type="term" value="P:vesicle-mediated transport"/>
    <property type="evidence" value="ECO:0007669"/>
    <property type="project" value="UniProtKB-KW"/>
</dbReference>
<dbReference type="InterPro" id="IPR024340">
    <property type="entry name" value="Sec16_CCD"/>
</dbReference>
<dbReference type="FunFam" id="1.25.40.1030:FF:000002">
    <property type="entry name" value="Protein transport protein sec16"/>
    <property type="match status" value="1"/>
</dbReference>
<keyword evidence="15 16" id="KW-0472">Membrane</keyword>
<comment type="subunit">
    <text evidence="16">SEC16A and SEC16B are each present in multiple copies in a heteromeric complex.</text>
</comment>
<evidence type="ECO:0000256" key="7">
    <source>
        <dbReference type="ARBA" id="ARBA00022448"/>
    </source>
</evidence>
<name>A0A671XH04_SPAAU</name>
<feature type="compositionally biased region" description="Polar residues" evidence="17">
    <location>
        <begin position="350"/>
        <end position="361"/>
    </location>
</feature>
<feature type="compositionally biased region" description="Low complexity" evidence="17">
    <location>
        <begin position="32"/>
        <end position="47"/>
    </location>
</feature>
<dbReference type="PANTHER" id="PTHR13402:SF13">
    <property type="entry name" value="PROTEIN TRANSPORT PROTEIN SEC16A"/>
    <property type="match status" value="1"/>
</dbReference>
<feature type="compositionally biased region" description="Polar residues" evidence="17">
    <location>
        <begin position="138"/>
        <end position="157"/>
    </location>
</feature>
<keyword evidence="7 16" id="KW-0813">Transport</keyword>
<keyword evidence="21" id="KW-1185">Reference proteome</keyword>
<dbReference type="GO" id="GO:0070973">
    <property type="term" value="P:protein localization to endoplasmic reticulum exit site"/>
    <property type="evidence" value="ECO:0007669"/>
    <property type="project" value="TreeGrafter"/>
</dbReference>
<dbReference type="GO" id="GO:0007030">
    <property type="term" value="P:Golgi organization"/>
    <property type="evidence" value="ECO:0007669"/>
    <property type="project" value="TreeGrafter"/>
</dbReference>
<feature type="compositionally biased region" description="Low complexity" evidence="17">
    <location>
        <begin position="1105"/>
        <end position="1120"/>
    </location>
</feature>
<dbReference type="GO" id="GO:0015031">
    <property type="term" value="P:protein transport"/>
    <property type="evidence" value="ECO:0007669"/>
    <property type="project" value="UniProtKB-KW"/>
</dbReference>
<feature type="region of interest" description="Disordered" evidence="17">
    <location>
        <begin position="467"/>
        <end position="505"/>
    </location>
</feature>
<dbReference type="Ensembl" id="ENSSAUT00010053050.1">
    <property type="protein sequence ID" value="ENSSAUP00010050437.1"/>
    <property type="gene ID" value="ENSSAUG00010019069.1"/>
</dbReference>
<dbReference type="GO" id="GO:0012507">
    <property type="term" value="C:ER to Golgi transport vesicle membrane"/>
    <property type="evidence" value="ECO:0007669"/>
    <property type="project" value="TreeGrafter"/>
</dbReference>
<protein>
    <recommendedName>
        <fullName evidence="16">Protein transport protein sec16</fullName>
    </recommendedName>
</protein>
<reference evidence="20" key="2">
    <citation type="submission" date="2025-08" db="UniProtKB">
        <authorList>
            <consortium name="Ensembl"/>
        </authorList>
    </citation>
    <scope>IDENTIFICATION</scope>
</reference>
<evidence type="ECO:0000256" key="13">
    <source>
        <dbReference type="ARBA" id="ARBA00022927"/>
    </source>
</evidence>
<keyword evidence="9" id="KW-0597">Phosphoprotein</keyword>
<evidence type="ECO:0000256" key="2">
    <source>
        <dbReference type="ARBA" id="ARBA00004406"/>
    </source>
</evidence>
<dbReference type="GO" id="GO:0005789">
    <property type="term" value="C:endoplasmic reticulum membrane"/>
    <property type="evidence" value="ECO:0007669"/>
    <property type="project" value="UniProtKB-SubCell"/>
</dbReference>